<protein>
    <submittedName>
        <fullName evidence="2">Uncharacterized protein</fullName>
    </submittedName>
</protein>
<name>A0A034V483_BACDO</name>
<evidence type="ECO:0000313" key="2">
    <source>
        <dbReference type="EMBL" id="JAC38086.1"/>
    </source>
</evidence>
<proteinExistence type="predicted"/>
<keyword evidence="1" id="KW-0812">Transmembrane</keyword>
<feature type="transmembrane region" description="Helical" evidence="1">
    <location>
        <begin position="29"/>
        <end position="47"/>
    </location>
</feature>
<evidence type="ECO:0000256" key="1">
    <source>
        <dbReference type="SAM" id="Phobius"/>
    </source>
</evidence>
<organism evidence="2">
    <name type="scientific">Bactrocera dorsalis</name>
    <name type="common">Oriental fruit fly</name>
    <name type="synonym">Dacus dorsalis</name>
    <dbReference type="NCBI Taxonomy" id="27457"/>
    <lineage>
        <taxon>Eukaryota</taxon>
        <taxon>Metazoa</taxon>
        <taxon>Ecdysozoa</taxon>
        <taxon>Arthropoda</taxon>
        <taxon>Hexapoda</taxon>
        <taxon>Insecta</taxon>
        <taxon>Pterygota</taxon>
        <taxon>Neoptera</taxon>
        <taxon>Endopterygota</taxon>
        <taxon>Diptera</taxon>
        <taxon>Brachycera</taxon>
        <taxon>Muscomorpha</taxon>
        <taxon>Tephritoidea</taxon>
        <taxon>Tephritidae</taxon>
        <taxon>Bactrocera</taxon>
        <taxon>Bactrocera</taxon>
    </lineage>
</organism>
<keyword evidence="1" id="KW-0472">Membrane</keyword>
<sequence>YVKHFIHLPPLTLGSSVVPVTTEIHTMSPVLKCILGLFIVLCFVQFIEMARIPRDETATNEFAAKLGELGASLNKLFQEETSKFKDTFNTEEFKKFAESGTQQLNQLFASFQKPGEKVSH</sequence>
<reference evidence="2" key="1">
    <citation type="journal article" date="2014" name="BMC Genomics">
        <title>Characterizing the developmental transcriptome of the oriental fruit fly, Bactrocera dorsalis (Diptera: Tephritidae) through comparative genomic analysis with Drosophila melanogaster utilizing modENCODE datasets.</title>
        <authorList>
            <person name="Geib S.M."/>
            <person name="Calla B."/>
            <person name="Hall B."/>
            <person name="Hou S."/>
            <person name="Manoukis N.C."/>
        </authorList>
    </citation>
    <scope>NUCLEOTIDE SEQUENCE</scope>
    <source>
        <strain evidence="2">Punador</strain>
    </source>
</reference>
<dbReference type="EMBL" id="GAKP01020866">
    <property type="protein sequence ID" value="JAC38086.1"/>
    <property type="molecule type" value="Transcribed_RNA"/>
</dbReference>
<feature type="non-terminal residue" evidence="2">
    <location>
        <position position="1"/>
    </location>
</feature>
<dbReference type="AlphaFoldDB" id="A0A034V483"/>
<keyword evidence="1" id="KW-1133">Transmembrane helix</keyword>
<accession>A0A034V483</accession>